<dbReference type="GO" id="GO:0006515">
    <property type="term" value="P:protein quality control for misfolded or incompletely synthesized proteins"/>
    <property type="evidence" value="ECO:0007669"/>
    <property type="project" value="UniProtKB-UniRule"/>
</dbReference>
<proteinExistence type="inferred from homology"/>
<dbReference type="GO" id="GO:0005737">
    <property type="term" value="C:cytoplasm"/>
    <property type="evidence" value="ECO:0007669"/>
    <property type="project" value="UniProtKB-SubCell"/>
</dbReference>
<keyword evidence="2 7" id="KW-0820">tRNA-binding</keyword>
<dbReference type="GO" id="GO:0004045">
    <property type="term" value="F:peptidyl-tRNA hydrolase activity"/>
    <property type="evidence" value="ECO:0007669"/>
    <property type="project" value="UniProtKB-UniRule"/>
</dbReference>
<comment type="subcellular location">
    <subcellularLocation>
        <location evidence="7">Cytoplasm</location>
    </subcellularLocation>
</comment>
<dbReference type="EC" id="3.1.1.29" evidence="1 7"/>
<evidence type="ECO:0000256" key="1">
    <source>
        <dbReference type="ARBA" id="ARBA00013260"/>
    </source>
</evidence>
<comment type="function">
    <text evidence="7">Catalyzes the release of premature peptidyl moieties from peptidyl-tRNA molecules trapped in stalled 50S ribosomal subunits, and thus maintains levels of free tRNAs and 50S ribosomes.</text>
</comment>
<sequence>MGEPLRLIVGLGNPGRKYDQTRHNAGFWLVDELVRRYRGQWRIESRFLGEVARITFDDGADVWLLKPATYMNKSGQSVAALAAFYKIKPAEMTVAHDEIDLPPGDVRFKFGGGHGGHNGLRDIFSHLGRDFWRVRLGVGHPGHRDQVIDYVLGRPGRDEQMLIDACVEKAADQLPRLVAGDSERAMHALHSR</sequence>
<keyword evidence="4 7" id="KW-0694">RNA-binding</keyword>
<dbReference type="GO" id="GO:0072344">
    <property type="term" value="P:rescue of stalled ribosome"/>
    <property type="evidence" value="ECO:0007669"/>
    <property type="project" value="UniProtKB-UniRule"/>
</dbReference>
<name>A0A1P8UGI4_9GAMM</name>
<dbReference type="FunFam" id="3.40.50.1470:FF:000001">
    <property type="entry name" value="Peptidyl-tRNA hydrolase"/>
    <property type="match status" value="1"/>
</dbReference>
<dbReference type="PROSITE" id="PS01195">
    <property type="entry name" value="PEPT_TRNA_HYDROL_1"/>
    <property type="match status" value="1"/>
</dbReference>
<dbReference type="GO" id="GO:0000049">
    <property type="term" value="F:tRNA binding"/>
    <property type="evidence" value="ECO:0007669"/>
    <property type="project" value="UniProtKB-UniRule"/>
</dbReference>
<gene>
    <name evidence="7" type="primary">pth</name>
    <name evidence="10" type="ORF">BW247_07295</name>
</gene>
<keyword evidence="11" id="KW-1185">Reference proteome</keyword>
<dbReference type="PROSITE" id="PS01196">
    <property type="entry name" value="PEPT_TRNA_HYDROL_2"/>
    <property type="match status" value="1"/>
</dbReference>
<dbReference type="CDD" id="cd00462">
    <property type="entry name" value="PTH"/>
    <property type="match status" value="1"/>
</dbReference>
<dbReference type="InterPro" id="IPR018171">
    <property type="entry name" value="Pept_tRNA_hydro_CS"/>
</dbReference>
<evidence type="ECO:0000256" key="8">
    <source>
        <dbReference type="RuleBase" id="RU000673"/>
    </source>
</evidence>
<evidence type="ECO:0000256" key="7">
    <source>
        <dbReference type="HAMAP-Rule" id="MF_00083"/>
    </source>
</evidence>
<comment type="similarity">
    <text evidence="5 7 9">Belongs to the PTH family.</text>
</comment>
<dbReference type="SUPFAM" id="SSF53178">
    <property type="entry name" value="Peptidyl-tRNA hydrolase-like"/>
    <property type="match status" value="1"/>
</dbReference>
<evidence type="ECO:0000256" key="3">
    <source>
        <dbReference type="ARBA" id="ARBA00022801"/>
    </source>
</evidence>
<feature type="site" description="Discriminates between blocked and unblocked aminoacyl-tRNA" evidence="7">
    <location>
        <position position="13"/>
    </location>
</feature>
<accession>A0A1P8UGI4</accession>
<comment type="subunit">
    <text evidence="7">Monomer.</text>
</comment>
<feature type="active site" description="Proton acceptor" evidence="7">
    <location>
        <position position="23"/>
    </location>
</feature>
<protein>
    <recommendedName>
        <fullName evidence="6 7">Peptidyl-tRNA hydrolase</fullName>
        <shortName evidence="7">Pth</shortName>
        <ecNumber evidence="1 7">3.1.1.29</ecNumber>
    </recommendedName>
</protein>
<keyword evidence="3 7" id="KW-0378">Hydrolase</keyword>
<evidence type="ECO:0000256" key="4">
    <source>
        <dbReference type="ARBA" id="ARBA00022884"/>
    </source>
</evidence>
<dbReference type="PANTHER" id="PTHR17224:SF1">
    <property type="entry name" value="PEPTIDYL-TRNA HYDROLASE"/>
    <property type="match status" value="1"/>
</dbReference>
<evidence type="ECO:0000256" key="2">
    <source>
        <dbReference type="ARBA" id="ARBA00022555"/>
    </source>
</evidence>
<dbReference type="Gene3D" id="3.40.50.1470">
    <property type="entry name" value="Peptidyl-tRNA hydrolase"/>
    <property type="match status" value="1"/>
</dbReference>
<evidence type="ECO:0000256" key="5">
    <source>
        <dbReference type="ARBA" id="ARBA00038063"/>
    </source>
</evidence>
<dbReference type="STRING" id="1765967.BW247_07295"/>
<evidence type="ECO:0000256" key="9">
    <source>
        <dbReference type="RuleBase" id="RU004320"/>
    </source>
</evidence>
<feature type="binding site" evidence="7">
    <location>
        <position position="118"/>
    </location>
    <ligand>
        <name>tRNA</name>
        <dbReference type="ChEBI" id="CHEBI:17843"/>
    </ligand>
</feature>
<feature type="site" description="Stabilizes the basic form of H active site to accept a proton" evidence="7">
    <location>
        <position position="97"/>
    </location>
</feature>
<dbReference type="InterPro" id="IPR036416">
    <property type="entry name" value="Pept_tRNA_hydro_sf"/>
</dbReference>
<evidence type="ECO:0000256" key="6">
    <source>
        <dbReference type="ARBA" id="ARBA00050038"/>
    </source>
</evidence>
<dbReference type="PANTHER" id="PTHR17224">
    <property type="entry name" value="PEPTIDYL-TRNA HYDROLASE"/>
    <property type="match status" value="1"/>
</dbReference>
<dbReference type="KEGG" id="afy:BW247_07295"/>
<dbReference type="InterPro" id="IPR001328">
    <property type="entry name" value="Pept_tRNA_hydro"/>
</dbReference>
<evidence type="ECO:0000313" key="10">
    <source>
        <dbReference type="EMBL" id="APZ42920.1"/>
    </source>
</evidence>
<dbReference type="AlphaFoldDB" id="A0A1P8UGI4"/>
<evidence type="ECO:0000313" key="11">
    <source>
        <dbReference type="Proteomes" id="UP000243807"/>
    </source>
</evidence>
<feature type="binding site" evidence="7">
    <location>
        <position position="70"/>
    </location>
    <ligand>
        <name>tRNA</name>
        <dbReference type="ChEBI" id="CHEBI:17843"/>
    </ligand>
</feature>
<reference evidence="10 11" key="1">
    <citation type="submission" date="2017-01" db="EMBL/GenBank/DDBJ databases">
        <title>Draft sequence of Acidihalobacter ferrooxidans strain DSM 14175 (strain V8).</title>
        <authorList>
            <person name="Khaleque H.N."/>
            <person name="Ramsay J.P."/>
            <person name="Murphy R.J.T."/>
            <person name="Kaksonen A.H."/>
            <person name="Boxall N.J."/>
            <person name="Watkin E.L.J."/>
        </authorList>
    </citation>
    <scope>NUCLEOTIDE SEQUENCE [LARGE SCALE GENOMIC DNA]</scope>
    <source>
        <strain evidence="10 11">V8</strain>
    </source>
</reference>
<dbReference type="Proteomes" id="UP000243807">
    <property type="component" value="Chromosome"/>
</dbReference>
<comment type="function">
    <text evidence="7">Hydrolyzes ribosome-free peptidyl-tRNAs (with 1 or more amino acids incorporated), which drop off the ribosome during protein synthesis, or as a result of ribosome stalling.</text>
</comment>
<dbReference type="Pfam" id="PF01195">
    <property type="entry name" value="Pept_tRNA_hydro"/>
    <property type="match status" value="1"/>
</dbReference>
<feature type="binding site" evidence="7">
    <location>
        <position position="18"/>
    </location>
    <ligand>
        <name>tRNA</name>
        <dbReference type="ChEBI" id="CHEBI:17843"/>
    </ligand>
</feature>
<dbReference type="EMBL" id="CP019434">
    <property type="protein sequence ID" value="APZ42920.1"/>
    <property type="molecule type" value="Genomic_DNA"/>
</dbReference>
<keyword evidence="7" id="KW-0963">Cytoplasm</keyword>
<organism evidence="10 11">
    <name type="scientific">Acidihalobacter ferrooxydans</name>
    <dbReference type="NCBI Taxonomy" id="1765967"/>
    <lineage>
        <taxon>Bacteria</taxon>
        <taxon>Pseudomonadati</taxon>
        <taxon>Pseudomonadota</taxon>
        <taxon>Gammaproteobacteria</taxon>
        <taxon>Chromatiales</taxon>
        <taxon>Ectothiorhodospiraceae</taxon>
        <taxon>Acidihalobacter</taxon>
    </lineage>
</organism>
<dbReference type="HAMAP" id="MF_00083">
    <property type="entry name" value="Pept_tRNA_hydro_bact"/>
    <property type="match status" value="1"/>
</dbReference>
<feature type="binding site" evidence="7">
    <location>
        <position position="72"/>
    </location>
    <ligand>
        <name>tRNA</name>
        <dbReference type="ChEBI" id="CHEBI:17843"/>
    </ligand>
</feature>
<dbReference type="NCBIfam" id="TIGR00447">
    <property type="entry name" value="pth"/>
    <property type="match status" value="1"/>
</dbReference>
<comment type="catalytic activity">
    <reaction evidence="7 8">
        <text>an N-acyl-L-alpha-aminoacyl-tRNA + H2O = an N-acyl-L-amino acid + a tRNA + H(+)</text>
        <dbReference type="Rhea" id="RHEA:54448"/>
        <dbReference type="Rhea" id="RHEA-COMP:10123"/>
        <dbReference type="Rhea" id="RHEA-COMP:13883"/>
        <dbReference type="ChEBI" id="CHEBI:15377"/>
        <dbReference type="ChEBI" id="CHEBI:15378"/>
        <dbReference type="ChEBI" id="CHEBI:59874"/>
        <dbReference type="ChEBI" id="CHEBI:78442"/>
        <dbReference type="ChEBI" id="CHEBI:138191"/>
        <dbReference type="EC" id="3.1.1.29"/>
    </reaction>
</comment>